<name>A0A2T3A340_9PEZI</name>
<evidence type="ECO:0000256" key="1">
    <source>
        <dbReference type="SAM" id="MobiDB-lite"/>
    </source>
</evidence>
<keyword evidence="2" id="KW-0812">Transmembrane</keyword>
<feature type="transmembrane region" description="Helical" evidence="2">
    <location>
        <begin position="157"/>
        <end position="175"/>
    </location>
</feature>
<organism evidence="3 4">
    <name type="scientific">Coniella lustricola</name>
    <dbReference type="NCBI Taxonomy" id="2025994"/>
    <lineage>
        <taxon>Eukaryota</taxon>
        <taxon>Fungi</taxon>
        <taxon>Dikarya</taxon>
        <taxon>Ascomycota</taxon>
        <taxon>Pezizomycotina</taxon>
        <taxon>Sordariomycetes</taxon>
        <taxon>Sordariomycetidae</taxon>
        <taxon>Diaporthales</taxon>
        <taxon>Schizoparmaceae</taxon>
        <taxon>Coniella</taxon>
    </lineage>
</organism>
<keyword evidence="4" id="KW-1185">Reference proteome</keyword>
<feature type="compositionally biased region" description="Polar residues" evidence="1">
    <location>
        <begin position="133"/>
        <end position="147"/>
    </location>
</feature>
<keyword evidence="2" id="KW-1133">Transmembrane helix</keyword>
<evidence type="ECO:0000313" key="3">
    <source>
        <dbReference type="EMBL" id="PSR82029.1"/>
    </source>
</evidence>
<reference evidence="3 4" key="1">
    <citation type="journal article" date="2018" name="Mycol. Prog.">
        <title>Coniella lustricola, a new species from submerged detritus.</title>
        <authorList>
            <person name="Raudabaugh D.B."/>
            <person name="Iturriaga T."/>
            <person name="Carver A."/>
            <person name="Mondo S."/>
            <person name="Pangilinan J."/>
            <person name="Lipzen A."/>
            <person name="He G."/>
            <person name="Amirebrahimi M."/>
            <person name="Grigoriev I.V."/>
            <person name="Miller A.N."/>
        </authorList>
    </citation>
    <scope>NUCLEOTIDE SEQUENCE [LARGE SCALE GENOMIC DNA]</scope>
    <source>
        <strain evidence="3 4">B22-T-1</strain>
    </source>
</reference>
<dbReference type="OrthoDB" id="3784821at2759"/>
<protein>
    <submittedName>
        <fullName evidence="3">Uncharacterized protein</fullName>
    </submittedName>
</protein>
<keyword evidence="2" id="KW-0472">Membrane</keyword>
<evidence type="ECO:0000256" key="2">
    <source>
        <dbReference type="SAM" id="Phobius"/>
    </source>
</evidence>
<gene>
    <name evidence="3" type="ORF">BD289DRAFT_25562</name>
</gene>
<feature type="region of interest" description="Disordered" evidence="1">
    <location>
        <begin position="58"/>
        <end position="147"/>
    </location>
</feature>
<dbReference type="STRING" id="2025994.A0A2T3A340"/>
<evidence type="ECO:0000313" key="4">
    <source>
        <dbReference type="Proteomes" id="UP000241462"/>
    </source>
</evidence>
<accession>A0A2T3A340</accession>
<dbReference type="InParanoid" id="A0A2T3A340"/>
<proteinExistence type="predicted"/>
<dbReference type="AlphaFoldDB" id="A0A2T3A340"/>
<feature type="region of interest" description="Disordered" evidence="1">
    <location>
        <begin position="188"/>
        <end position="207"/>
    </location>
</feature>
<sequence>MDMLQSSSDRQFWWGRRQPLVPTYRGPKASSIGYGARSFSDTRVNLASDRRGAAQVKVSKTDVRVEKQQSSSRWVAAPSAGRQSSATARRAVASHPSKPGDRVGAISGAPKAPFTPFLGPGELQSPSPAALPSHQSSHSRPNVSTHSLRYKEAARRWTSVMIAMPILVVTSYFLYDRLALGNRSKLEEMRQRSQNNANEGIQLGGTR</sequence>
<dbReference type="EMBL" id="KZ678488">
    <property type="protein sequence ID" value="PSR82029.1"/>
    <property type="molecule type" value="Genomic_DNA"/>
</dbReference>
<dbReference type="Proteomes" id="UP000241462">
    <property type="component" value="Unassembled WGS sequence"/>
</dbReference>